<dbReference type="GO" id="GO:0005739">
    <property type="term" value="C:mitochondrion"/>
    <property type="evidence" value="ECO:0007669"/>
    <property type="project" value="TreeGrafter"/>
</dbReference>
<organism evidence="4 5">
    <name type="scientific">Pholiota conissans</name>
    <dbReference type="NCBI Taxonomy" id="109636"/>
    <lineage>
        <taxon>Eukaryota</taxon>
        <taxon>Fungi</taxon>
        <taxon>Dikarya</taxon>
        <taxon>Basidiomycota</taxon>
        <taxon>Agaricomycotina</taxon>
        <taxon>Agaricomycetes</taxon>
        <taxon>Agaricomycetidae</taxon>
        <taxon>Agaricales</taxon>
        <taxon>Agaricineae</taxon>
        <taxon>Strophariaceae</taxon>
        <taxon>Pholiota</taxon>
    </lineage>
</organism>
<dbReference type="Gene3D" id="3.40.50.300">
    <property type="entry name" value="P-loop containing nucleotide triphosphate hydrolases"/>
    <property type="match status" value="1"/>
</dbReference>
<evidence type="ECO:0000313" key="4">
    <source>
        <dbReference type="EMBL" id="KAF9478803.1"/>
    </source>
</evidence>
<evidence type="ECO:0000256" key="2">
    <source>
        <dbReference type="ARBA" id="ARBA00022741"/>
    </source>
</evidence>
<sequence>MKLRRLQRDLHEYAPPALFASLLKSRDSQGSDLEKPWWLFSDGELTLDKSGKALVTIRGHAEELAALDTPKGLLLTGPPGSGKSFLVDLWFQSVPTPYKARKHYNQLVLEIYRGIWEKTRRRMNTIYETSKSVADPRDPWNKSVREHFHGLMKTGTMPIRWRRYNVGYTARGDPPIAFTVAKRLLLRHWLLVFDEVQLLDVSSANLLADVLSWCWRMGRGGVMSELSKFSLAHLLERTWFTPDQRAQYDEAIQSASQADKETRSRDLCVFGRTVHIPWSSVNLCQFTFSDLCSQYLTIAYHYPIVAIKDIPLFFPDTLSSETSYNIDMMAAESVAETQDIYRPNVSSYDTPRMREAPAAPKSALSINMLSIFFLVREEEHFAFKRAISRIMEMTSATYNRIDRWAPLPLESRKWETSLPPTMFPTSAAHDTGDFAEEASYRESNITFRRHHALQLRSEHIWGVRED</sequence>
<protein>
    <recommendedName>
        <fullName evidence="6">AAA+ ATPase domain-containing protein</fullName>
    </recommendedName>
</protein>
<evidence type="ECO:0000256" key="3">
    <source>
        <dbReference type="ARBA" id="ARBA00022840"/>
    </source>
</evidence>
<evidence type="ECO:0008006" key="6">
    <source>
        <dbReference type="Google" id="ProtNLM"/>
    </source>
</evidence>
<dbReference type="EMBL" id="MU155226">
    <property type="protein sequence ID" value="KAF9478803.1"/>
    <property type="molecule type" value="Genomic_DNA"/>
</dbReference>
<dbReference type="OrthoDB" id="2193432at2759"/>
<evidence type="ECO:0000256" key="1">
    <source>
        <dbReference type="ARBA" id="ARBA00010322"/>
    </source>
</evidence>
<comment type="caution">
    <text evidence="4">The sequence shown here is derived from an EMBL/GenBank/DDBJ whole genome shotgun (WGS) entry which is preliminary data.</text>
</comment>
<dbReference type="PANTHER" id="PTHR12169:SF2">
    <property type="entry name" value="AFG1P"/>
    <property type="match status" value="1"/>
</dbReference>
<evidence type="ECO:0000313" key="5">
    <source>
        <dbReference type="Proteomes" id="UP000807469"/>
    </source>
</evidence>
<comment type="similarity">
    <text evidence="1">Belongs to the AFG1 ATPase family.</text>
</comment>
<dbReference type="AlphaFoldDB" id="A0A9P5YZV4"/>
<keyword evidence="2" id="KW-0547">Nucleotide-binding</keyword>
<dbReference type="InterPro" id="IPR027417">
    <property type="entry name" value="P-loop_NTPase"/>
</dbReference>
<keyword evidence="3" id="KW-0067">ATP-binding</keyword>
<reference evidence="4" key="1">
    <citation type="submission" date="2020-11" db="EMBL/GenBank/DDBJ databases">
        <authorList>
            <consortium name="DOE Joint Genome Institute"/>
            <person name="Ahrendt S."/>
            <person name="Riley R."/>
            <person name="Andreopoulos W."/>
            <person name="Labutti K."/>
            <person name="Pangilinan J."/>
            <person name="Ruiz-Duenas F.J."/>
            <person name="Barrasa J.M."/>
            <person name="Sanchez-Garcia M."/>
            <person name="Camarero S."/>
            <person name="Miyauchi S."/>
            <person name="Serrano A."/>
            <person name="Linde D."/>
            <person name="Babiker R."/>
            <person name="Drula E."/>
            <person name="Ayuso-Fernandez I."/>
            <person name="Pacheco R."/>
            <person name="Padilla G."/>
            <person name="Ferreira P."/>
            <person name="Barriuso J."/>
            <person name="Kellner H."/>
            <person name="Castanera R."/>
            <person name="Alfaro M."/>
            <person name="Ramirez L."/>
            <person name="Pisabarro A.G."/>
            <person name="Kuo A."/>
            <person name="Tritt A."/>
            <person name="Lipzen A."/>
            <person name="He G."/>
            <person name="Yan M."/>
            <person name="Ng V."/>
            <person name="Cullen D."/>
            <person name="Martin F."/>
            <person name="Rosso M.-N."/>
            <person name="Henrissat B."/>
            <person name="Hibbett D."/>
            <person name="Martinez A.T."/>
            <person name="Grigoriev I.V."/>
        </authorList>
    </citation>
    <scope>NUCLEOTIDE SEQUENCE</scope>
    <source>
        <strain evidence="4">CIRM-BRFM 674</strain>
    </source>
</reference>
<proteinExistence type="inferred from homology"/>
<name>A0A9P5YZV4_9AGAR</name>
<dbReference type="Proteomes" id="UP000807469">
    <property type="component" value="Unassembled WGS sequence"/>
</dbReference>
<dbReference type="GO" id="GO:0005524">
    <property type="term" value="F:ATP binding"/>
    <property type="evidence" value="ECO:0007669"/>
    <property type="project" value="UniProtKB-KW"/>
</dbReference>
<dbReference type="InterPro" id="IPR005654">
    <property type="entry name" value="ATPase_AFG1-like"/>
</dbReference>
<accession>A0A9P5YZV4</accession>
<dbReference type="PANTHER" id="PTHR12169">
    <property type="entry name" value="ATPASE N2B"/>
    <property type="match status" value="1"/>
</dbReference>
<dbReference type="SUPFAM" id="SSF52540">
    <property type="entry name" value="P-loop containing nucleoside triphosphate hydrolases"/>
    <property type="match status" value="1"/>
</dbReference>
<dbReference type="GO" id="GO:0016887">
    <property type="term" value="F:ATP hydrolysis activity"/>
    <property type="evidence" value="ECO:0007669"/>
    <property type="project" value="InterPro"/>
</dbReference>
<gene>
    <name evidence="4" type="ORF">BDN70DRAFT_906536</name>
</gene>
<keyword evidence="5" id="KW-1185">Reference proteome</keyword>
<dbReference type="Pfam" id="PF03969">
    <property type="entry name" value="AFG1_ATPase"/>
    <property type="match status" value="1"/>
</dbReference>